<dbReference type="AlphaFoldDB" id="A0A1A9RET5"/>
<dbReference type="GO" id="GO:0005829">
    <property type="term" value="C:cytosol"/>
    <property type="evidence" value="ECO:0007669"/>
    <property type="project" value="TreeGrafter"/>
</dbReference>
<sequence length="91" mass="9861">MTKVELIKAIAEHGELSRADAEIALLAVQHSITEALAKGERITLPGFGTFKVVETAARTGRNPQTGEPVDIPAKRKVKFTPNEKLKDLVKA</sequence>
<dbReference type="GO" id="GO:0030527">
    <property type="term" value="F:structural constituent of chromatin"/>
    <property type="evidence" value="ECO:0007669"/>
    <property type="project" value="InterPro"/>
</dbReference>
<comment type="similarity">
    <text evidence="1 4">Belongs to the bacterial histone-like protein family.</text>
</comment>
<dbReference type="Gene3D" id="4.10.520.10">
    <property type="entry name" value="IHF-like DNA-binding proteins"/>
    <property type="match status" value="1"/>
</dbReference>
<dbReference type="GO" id="GO:0030261">
    <property type="term" value="P:chromosome condensation"/>
    <property type="evidence" value="ECO:0007669"/>
    <property type="project" value="UniProtKB-KW"/>
</dbReference>
<gene>
    <name evidence="5" type="ORF">A7P85_03475</name>
</gene>
<accession>A0A1A9RET5</accession>
<dbReference type="PANTHER" id="PTHR33175">
    <property type="entry name" value="DNA-BINDING PROTEIN HU"/>
    <property type="match status" value="1"/>
</dbReference>
<dbReference type="GO" id="GO:0003677">
    <property type="term" value="F:DNA binding"/>
    <property type="evidence" value="ECO:0007669"/>
    <property type="project" value="UniProtKB-KW"/>
</dbReference>
<organism evidence="5 6">
    <name type="scientific">Eikenella corrodens</name>
    <dbReference type="NCBI Taxonomy" id="539"/>
    <lineage>
        <taxon>Bacteria</taxon>
        <taxon>Pseudomonadati</taxon>
        <taxon>Pseudomonadota</taxon>
        <taxon>Betaproteobacteria</taxon>
        <taxon>Neisseriales</taxon>
        <taxon>Neisseriaceae</taxon>
        <taxon>Eikenella</taxon>
    </lineage>
</organism>
<proteinExistence type="inferred from homology"/>
<evidence type="ECO:0000256" key="2">
    <source>
        <dbReference type="ARBA" id="ARBA00023067"/>
    </source>
</evidence>
<comment type="caution">
    <text evidence="5">The sequence shown here is derived from an EMBL/GenBank/DDBJ whole genome shotgun (WGS) entry which is preliminary data.</text>
</comment>
<evidence type="ECO:0000313" key="6">
    <source>
        <dbReference type="Proteomes" id="UP000078003"/>
    </source>
</evidence>
<keyword evidence="2" id="KW-0226">DNA condensation</keyword>
<dbReference type="PRINTS" id="PR01727">
    <property type="entry name" value="DNABINDINGHU"/>
</dbReference>
<evidence type="ECO:0000256" key="4">
    <source>
        <dbReference type="RuleBase" id="RU003939"/>
    </source>
</evidence>
<dbReference type="SUPFAM" id="SSF47729">
    <property type="entry name" value="IHF-like DNA-binding proteins"/>
    <property type="match status" value="1"/>
</dbReference>
<dbReference type="Pfam" id="PF00216">
    <property type="entry name" value="Bac_DNA_binding"/>
    <property type="match status" value="1"/>
</dbReference>
<protein>
    <submittedName>
        <fullName evidence="5">DNA-binding protein</fullName>
    </submittedName>
</protein>
<keyword evidence="3 5" id="KW-0238">DNA-binding</keyword>
<dbReference type="CDD" id="cd13831">
    <property type="entry name" value="HU"/>
    <property type="match status" value="1"/>
</dbReference>
<dbReference type="SMART" id="SM00411">
    <property type="entry name" value="BHL"/>
    <property type="match status" value="1"/>
</dbReference>
<dbReference type="EMBL" id="LXSF01000002">
    <property type="protein sequence ID" value="OAM17415.1"/>
    <property type="molecule type" value="Genomic_DNA"/>
</dbReference>
<dbReference type="PANTHER" id="PTHR33175:SF3">
    <property type="entry name" value="DNA-BINDING PROTEIN HU-BETA"/>
    <property type="match status" value="1"/>
</dbReference>
<dbReference type="InterPro" id="IPR000119">
    <property type="entry name" value="Hist_DNA-bd"/>
</dbReference>
<evidence type="ECO:0000256" key="1">
    <source>
        <dbReference type="ARBA" id="ARBA00010529"/>
    </source>
</evidence>
<evidence type="ECO:0000313" key="5">
    <source>
        <dbReference type="EMBL" id="OAM17415.1"/>
    </source>
</evidence>
<dbReference type="Proteomes" id="UP000078003">
    <property type="component" value="Unassembled WGS sequence"/>
</dbReference>
<dbReference type="InterPro" id="IPR010992">
    <property type="entry name" value="IHF-like_DNA-bd_dom_sf"/>
</dbReference>
<evidence type="ECO:0000256" key="3">
    <source>
        <dbReference type="ARBA" id="ARBA00023125"/>
    </source>
</evidence>
<reference evidence="6" key="1">
    <citation type="submission" date="2016-05" db="EMBL/GenBank/DDBJ databases">
        <title>Draft genome of Corynebacterium afermentans subsp. afermentans LCDC 88199T.</title>
        <authorList>
            <person name="Bernier A.-M."/>
            <person name="Bernard K."/>
        </authorList>
    </citation>
    <scope>NUCLEOTIDE SEQUENCE [LARGE SCALE GENOMIC DNA]</scope>
    <source>
        <strain evidence="6">NML01-0328</strain>
    </source>
</reference>
<dbReference type="RefSeq" id="WP_064104189.1">
    <property type="nucleotide sequence ID" value="NZ_LXSF01000002.1"/>
</dbReference>
<name>A0A1A9RET5_EIKCO</name>